<sequence length="337" mass="35658">MSDIRTPDEIERELEANREGLQNTLRALESTFSPDTIFRSITDGVSRHGGDFGKSAMDAAKGNPLALGLTAVGLGWLMFGKGPSADRLDREARQAMQGGTDRGSSAGASAATGTEHSASQRARAGWYRPGTHPASSGAHSARDKAAQSAGRVRDRSSDMARSLSEGTEKMNADARERIVAARERAILAGEGIERTARRGAQRGADFFEENPLVAGALALAAGALVAGSLPHTEIEDEHLGPTSDQLYDDAERLFEEERGKIERIAGAAAEEARTIGNEVRAGADEASRHLKDEADRNSPGEGNAADAAVDKTEEAAERIAKAAERQAKTENFGPNRG</sequence>
<dbReference type="Proteomes" id="UP000022447">
    <property type="component" value="Unassembled WGS sequence"/>
</dbReference>
<dbReference type="STRING" id="1449350.OCH239_20055"/>
<feature type="compositionally biased region" description="Basic and acidic residues" evidence="1">
    <location>
        <begin position="140"/>
        <end position="158"/>
    </location>
</feature>
<dbReference type="Pfam" id="PF12277">
    <property type="entry name" value="DUF3618"/>
    <property type="match status" value="1"/>
</dbReference>
<organism evidence="2 3">
    <name type="scientific">Roseivivax halodurans JCM 10272</name>
    <dbReference type="NCBI Taxonomy" id="1449350"/>
    <lineage>
        <taxon>Bacteria</taxon>
        <taxon>Pseudomonadati</taxon>
        <taxon>Pseudomonadota</taxon>
        <taxon>Alphaproteobacteria</taxon>
        <taxon>Rhodobacterales</taxon>
        <taxon>Roseobacteraceae</taxon>
        <taxon>Roseivivax</taxon>
    </lineage>
</organism>
<feature type="compositionally biased region" description="Basic and acidic residues" evidence="1">
    <location>
        <begin position="308"/>
        <end position="328"/>
    </location>
</feature>
<gene>
    <name evidence="2" type="ORF">OCH239_20055</name>
</gene>
<dbReference type="OrthoDB" id="7471221at2"/>
<dbReference type="eggNOG" id="ENOG5032S24">
    <property type="taxonomic scope" value="Bacteria"/>
</dbReference>
<evidence type="ECO:0008006" key="4">
    <source>
        <dbReference type="Google" id="ProtNLM"/>
    </source>
</evidence>
<evidence type="ECO:0000256" key="1">
    <source>
        <dbReference type="SAM" id="MobiDB-lite"/>
    </source>
</evidence>
<proteinExistence type="predicted"/>
<dbReference type="RefSeq" id="WP_051489695.1">
    <property type="nucleotide sequence ID" value="NZ_JALZ01000071.1"/>
</dbReference>
<protein>
    <recommendedName>
        <fullName evidence="4">DUF3618 domain-containing protein</fullName>
    </recommendedName>
</protein>
<feature type="compositionally biased region" description="Basic and acidic residues" evidence="1">
    <location>
        <begin position="281"/>
        <end position="298"/>
    </location>
</feature>
<feature type="region of interest" description="Disordered" evidence="1">
    <location>
        <begin position="271"/>
        <end position="337"/>
    </location>
</feature>
<comment type="caution">
    <text evidence="2">The sequence shown here is derived from an EMBL/GenBank/DDBJ whole genome shotgun (WGS) entry which is preliminary data.</text>
</comment>
<keyword evidence="3" id="KW-1185">Reference proteome</keyword>
<evidence type="ECO:0000313" key="3">
    <source>
        <dbReference type="Proteomes" id="UP000022447"/>
    </source>
</evidence>
<dbReference type="EMBL" id="JALZ01000071">
    <property type="protein sequence ID" value="ETX11436.1"/>
    <property type="molecule type" value="Genomic_DNA"/>
</dbReference>
<dbReference type="InterPro" id="IPR022062">
    <property type="entry name" value="DUF3618"/>
</dbReference>
<feature type="compositionally biased region" description="Low complexity" evidence="1">
    <location>
        <begin position="98"/>
        <end position="119"/>
    </location>
</feature>
<evidence type="ECO:0000313" key="2">
    <source>
        <dbReference type="EMBL" id="ETX11436.1"/>
    </source>
</evidence>
<dbReference type="AlphaFoldDB" id="X7E8E0"/>
<reference evidence="2 3" key="1">
    <citation type="submission" date="2014-01" db="EMBL/GenBank/DDBJ databases">
        <title>Roseivivax halodurans JCM 10272 Genome Sequencing.</title>
        <authorList>
            <person name="Lai Q."/>
            <person name="Li G."/>
            <person name="Shao Z."/>
        </authorList>
    </citation>
    <scope>NUCLEOTIDE SEQUENCE [LARGE SCALE GENOMIC DNA]</scope>
    <source>
        <strain evidence="2 3">JCM 10272</strain>
    </source>
</reference>
<name>X7E8E0_9RHOB</name>
<accession>X7E8E0</accession>
<feature type="region of interest" description="Disordered" evidence="1">
    <location>
        <begin position="94"/>
        <end position="171"/>
    </location>
</feature>